<accession>A0A5J4VTD8</accession>
<feature type="region of interest" description="Disordered" evidence="1">
    <location>
        <begin position="1"/>
        <end position="46"/>
    </location>
</feature>
<feature type="compositionally biased region" description="Basic and acidic residues" evidence="1">
    <location>
        <begin position="25"/>
        <end position="34"/>
    </location>
</feature>
<protein>
    <submittedName>
        <fullName evidence="2">Uncharacterized protein</fullName>
    </submittedName>
</protein>
<evidence type="ECO:0000313" key="3">
    <source>
        <dbReference type="Proteomes" id="UP000324800"/>
    </source>
</evidence>
<reference evidence="2 3" key="1">
    <citation type="submission" date="2019-03" db="EMBL/GenBank/DDBJ databases">
        <title>Single cell metagenomics reveals metabolic interactions within the superorganism composed of flagellate Streblomastix strix and complex community of Bacteroidetes bacteria on its surface.</title>
        <authorList>
            <person name="Treitli S.C."/>
            <person name="Kolisko M."/>
            <person name="Husnik F."/>
            <person name="Keeling P."/>
            <person name="Hampl V."/>
        </authorList>
    </citation>
    <scope>NUCLEOTIDE SEQUENCE [LARGE SCALE GENOMIC DNA]</scope>
    <source>
        <strain evidence="2">ST1C</strain>
    </source>
</reference>
<feature type="compositionally biased region" description="Low complexity" evidence="1">
    <location>
        <begin position="1"/>
        <end position="15"/>
    </location>
</feature>
<proteinExistence type="predicted"/>
<name>A0A5J4VTD8_9EUKA</name>
<gene>
    <name evidence="2" type="ORF">EZS28_018646</name>
</gene>
<dbReference type="Proteomes" id="UP000324800">
    <property type="component" value="Unassembled WGS sequence"/>
</dbReference>
<dbReference type="OrthoDB" id="10665880at2759"/>
<evidence type="ECO:0000313" key="2">
    <source>
        <dbReference type="EMBL" id="KAA6385827.1"/>
    </source>
</evidence>
<sequence length="183" mass="21104">MEEQQTADQDIQQQEAPDDNEAINNEEHIQEKQPRTKATLQSGQRVSLTQQSLDPFTSCLRGVFIESQQPSERPPDWKYRGLLSLIRFDYCSQNYWIQRSKIKMKVSNDTYEDFMTGNTLELLRTLSNSPILEICEVVGQIALPNSFNFKVPMYSFESGQDISTETNFISICQNSVRIQVHEA</sequence>
<evidence type="ECO:0000256" key="1">
    <source>
        <dbReference type="SAM" id="MobiDB-lite"/>
    </source>
</evidence>
<feature type="compositionally biased region" description="Polar residues" evidence="1">
    <location>
        <begin position="36"/>
        <end position="46"/>
    </location>
</feature>
<comment type="caution">
    <text evidence="2">The sequence shown here is derived from an EMBL/GenBank/DDBJ whole genome shotgun (WGS) entry which is preliminary data.</text>
</comment>
<dbReference type="EMBL" id="SNRW01005086">
    <property type="protein sequence ID" value="KAA6385827.1"/>
    <property type="molecule type" value="Genomic_DNA"/>
</dbReference>
<organism evidence="2 3">
    <name type="scientific">Streblomastix strix</name>
    <dbReference type="NCBI Taxonomy" id="222440"/>
    <lineage>
        <taxon>Eukaryota</taxon>
        <taxon>Metamonada</taxon>
        <taxon>Preaxostyla</taxon>
        <taxon>Oxymonadida</taxon>
        <taxon>Streblomastigidae</taxon>
        <taxon>Streblomastix</taxon>
    </lineage>
</organism>
<dbReference type="AlphaFoldDB" id="A0A5J4VTD8"/>